<comment type="similarity">
    <text evidence="3">Belongs to the TRAP-delta family.</text>
</comment>
<keyword evidence="10" id="KW-0832">Ubl conjugation</keyword>
<keyword evidence="8" id="KW-0732">Signal</keyword>
<evidence type="ECO:0000256" key="3">
    <source>
        <dbReference type="ARBA" id="ARBA00009294"/>
    </source>
</evidence>
<accession>A0A8C4RBQ4</accession>
<evidence type="ECO:0000256" key="8">
    <source>
        <dbReference type="ARBA" id="ARBA00022729"/>
    </source>
</evidence>
<reference evidence="15" key="3">
    <citation type="submission" date="2025-09" db="UniProtKB">
        <authorList>
            <consortium name="Ensembl"/>
        </authorList>
    </citation>
    <scope>IDENTIFICATION</scope>
</reference>
<keyword evidence="12" id="KW-0472">Membrane</keyword>
<keyword evidence="16" id="KW-1185">Reference proteome</keyword>
<reference evidence="15" key="1">
    <citation type="submission" date="2021-06" db="EMBL/GenBank/DDBJ databases">
        <authorList>
            <consortium name="Wellcome Sanger Institute Data Sharing"/>
        </authorList>
    </citation>
    <scope>NUCLEOTIDE SEQUENCE [LARGE SCALE GENOMIC DNA]</scope>
</reference>
<dbReference type="PANTHER" id="PTHR12731">
    <property type="entry name" value="TRANSLOCON-ASSOCIATED PROTEIN, DELTA SUBUNIT"/>
    <property type="match status" value="1"/>
</dbReference>
<keyword evidence="9" id="KW-0256">Endoplasmic reticulum</keyword>
<evidence type="ECO:0000256" key="2">
    <source>
        <dbReference type="ARBA" id="ARBA00004115"/>
    </source>
</evidence>
<evidence type="ECO:0000256" key="5">
    <source>
        <dbReference type="ARBA" id="ARBA00014387"/>
    </source>
</evidence>
<dbReference type="GeneTree" id="ENSGT00390000008992"/>
<comment type="subcellular location">
    <subcellularLocation>
        <location evidence="2">Endoplasmic reticulum membrane</location>
        <topology evidence="2">Single-pass type I membrane protein</topology>
    </subcellularLocation>
</comment>
<protein>
    <recommendedName>
        <fullName evidence="5">Translocon-associated protein subunit delta</fullName>
    </recommendedName>
    <alternativeName>
        <fullName evidence="14">Signal sequence receptor subunit delta</fullName>
    </alternativeName>
</protein>
<evidence type="ECO:0000256" key="11">
    <source>
        <dbReference type="ARBA" id="ARBA00022989"/>
    </source>
</evidence>
<keyword evidence="13" id="KW-1015">Disulfide bond</keyword>
<evidence type="ECO:0000256" key="13">
    <source>
        <dbReference type="ARBA" id="ARBA00023157"/>
    </source>
</evidence>
<comment type="subunit">
    <text evidence="4">Heterotetramer of TRAP-alpha, TRAP-beta, TRAP-delta and TRAP-gamma.</text>
</comment>
<dbReference type="Proteomes" id="UP000694620">
    <property type="component" value="Chromosome 1"/>
</dbReference>
<comment type="function">
    <text evidence="1">TRAP proteins are part of a complex whose function is to bind calcium to the ER membrane and thereby regulate the retention of ER resident proteins.</text>
</comment>
<evidence type="ECO:0000313" key="16">
    <source>
        <dbReference type="Proteomes" id="UP000694620"/>
    </source>
</evidence>
<evidence type="ECO:0000256" key="7">
    <source>
        <dbReference type="ARBA" id="ARBA00022692"/>
    </source>
</evidence>
<dbReference type="PANTHER" id="PTHR12731:SF1">
    <property type="entry name" value="TRANSLOCON-ASSOCIATED PROTEIN SUBUNIT DELTA"/>
    <property type="match status" value="1"/>
</dbReference>
<dbReference type="InterPro" id="IPR008855">
    <property type="entry name" value="TRAP-delta"/>
</dbReference>
<keyword evidence="6" id="KW-1017">Isopeptide bond</keyword>
<evidence type="ECO:0000256" key="6">
    <source>
        <dbReference type="ARBA" id="ARBA00022499"/>
    </source>
</evidence>
<evidence type="ECO:0000313" key="15">
    <source>
        <dbReference type="Ensembl" id="ENSECRP00000000314.1"/>
    </source>
</evidence>
<dbReference type="GO" id="GO:0005789">
    <property type="term" value="C:endoplasmic reticulum membrane"/>
    <property type="evidence" value="ECO:0007669"/>
    <property type="project" value="UniProtKB-SubCell"/>
</dbReference>
<evidence type="ECO:0000256" key="4">
    <source>
        <dbReference type="ARBA" id="ARBA00011819"/>
    </source>
</evidence>
<evidence type="ECO:0000256" key="12">
    <source>
        <dbReference type="ARBA" id="ARBA00023136"/>
    </source>
</evidence>
<organism evidence="15 16">
    <name type="scientific">Erpetoichthys calabaricus</name>
    <name type="common">Rope fish</name>
    <name type="synonym">Calamoichthys calabaricus</name>
    <dbReference type="NCBI Taxonomy" id="27687"/>
    <lineage>
        <taxon>Eukaryota</taxon>
        <taxon>Metazoa</taxon>
        <taxon>Chordata</taxon>
        <taxon>Craniata</taxon>
        <taxon>Vertebrata</taxon>
        <taxon>Euteleostomi</taxon>
        <taxon>Actinopterygii</taxon>
        <taxon>Polypteriformes</taxon>
        <taxon>Polypteridae</taxon>
        <taxon>Erpetoichthys</taxon>
    </lineage>
</organism>
<reference evidence="15" key="2">
    <citation type="submission" date="2025-08" db="UniProtKB">
        <authorList>
            <consortium name="Ensembl"/>
        </authorList>
    </citation>
    <scope>IDENTIFICATION</scope>
</reference>
<keyword evidence="7" id="KW-0812">Transmembrane</keyword>
<evidence type="ECO:0000256" key="9">
    <source>
        <dbReference type="ARBA" id="ARBA00022824"/>
    </source>
</evidence>
<dbReference type="Ensembl" id="ENSECRT00000000322.1">
    <property type="protein sequence ID" value="ENSECRP00000000314.1"/>
    <property type="gene ID" value="ENSECRG00000000188.1"/>
</dbReference>
<evidence type="ECO:0000256" key="14">
    <source>
        <dbReference type="ARBA" id="ARBA00031791"/>
    </source>
</evidence>
<proteinExistence type="inferred from homology"/>
<dbReference type="AlphaFoldDB" id="A0A8C4RBQ4"/>
<keyword evidence="11" id="KW-1133">Transmembrane helix</keyword>
<dbReference type="Pfam" id="PF05404">
    <property type="entry name" value="TRAP-delta"/>
    <property type="match status" value="1"/>
</dbReference>
<evidence type="ECO:0000256" key="1">
    <source>
        <dbReference type="ARBA" id="ARBA00002838"/>
    </source>
</evidence>
<evidence type="ECO:0000256" key="10">
    <source>
        <dbReference type="ARBA" id="ARBA00022843"/>
    </source>
</evidence>
<name>A0A8C4RBQ4_ERPCA</name>
<sequence>SDSSRYNGAQNVTLYADVNGKQFPITHGQDVGHYQVSWNLFDKESYSVLHKTQRNNEDLSGVKPLFTCVNVDYRDAWSGRWISTEVIAEAIGIIFIIWPLLQKSTICASWLRNN</sequence>